<dbReference type="InParanoid" id="A9AZD3"/>
<dbReference type="Pfam" id="PF06094">
    <property type="entry name" value="GGACT"/>
    <property type="match status" value="1"/>
</dbReference>
<dbReference type="CDD" id="cd06661">
    <property type="entry name" value="GGCT_like"/>
    <property type="match status" value="1"/>
</dbReference>
<reference evidence="2 3" key="1">
    <citation type="journal article" date="2011" name="Stand. Genomic Sci.">
        <title>Complete genome sequence of the filamentous gliding predatory bacterium Herpetosiphon aurantiacus type strain (114-95(T)).</title>
        <authorList>
            <person name="Kiss H."/>
            <person name="Nett M."/>
            <person name="Domin N."/>
            <person name="Martin K."/>
            <person name="Maresca J.A."/>
            <person name="Copeland A."/>
            <person name="Lapidus A."/>
            <person name="Lucas S."/>
            <person name="Berry K.W."/>
            <person name="Glavina Del Rio T."/>
            <person name="Dalin E."/>
            <person name="Tice H."/>
            <person name="Pitluck S."/>
            <person name="Richardson P."/>
            <person name="Bruce D."/>
            <person name="Goodwin L."/>
            <person name="Han C."/>
            <person name="Detter J.C."/>
            <person name="Schmutz J."/>
            <person name="Brettin T."/>
            <person name="Land M."/>
            <person name="Hauser L."/>
            <person name="Kyrpides N.C."/>
            <person name="Ivanova N."/>
            <person name="Goker M."/>
            <person name="Woyke T."/>
            <person name="Klenk H.P."/>
            <person name="Bryant D.A."/>
        </authorList>
    </citation>
    <scope>NUCLEOTIDE SEQUENCE [LARGE SCALE GENOMIC DNA]</scope>
    <source>
        <strain evidence="3">ATCC 23779 / DSM 785 / 114-95</strain>
    </source>
</reference>
<name>A9AZD3_HERA2</name>
<evidence type="ECO:0000313" key="3">
    <source>
        <dbReference type="Proteomes" id="UP000000787"/>
    </source>
</evidence>
<dbReference type="BioCyc" id="HAUR316274:GHYA-2465-MONOMER"/>
<dbReference type="InterPro" id="IPR036568">
    <property type="entry name" value="GGCT-like_sf"/>
</dbReference>
<dbReference type="eggNOG" id="COG2105">
    <property type="taxonomic scope" value="Bacteria"/>
</dbReference>
<protein>
    <submittedName>
        <fullName evidence="2">AIG2 family protein</fullName>
    </submittedName>
</protein>
<evidence type="ECO:0000313" key="2">
    <source>
        <dbReference type="EMBL" id="ABX05077.1"/>
    </source>
</evidence>
<dbReference type="Proteomes" id="UP000000787">
    <property type="component" value="Chromosome"/>
</dbReference>
<dbReference type="InterPro" id="IPR009288">
    <property type="entry name" value="AIG2-like_dom"/>
</dbReference>
<accession>A9AZD3</accession>
<dbReference type="Gene3D" id="3.10.490.10">
    <property type="entry name" value="Gamma-glutamyl cyclotransferase-like"/>
    <property type="match status" value="1"/>
</dbReference>
<dbReference type="AlphaFoldDB" id="A9AZD3"/>
<organism evidence="2 3">
    <name type="scientific">Herpetosiphon aurantiacus (strain ATCC 23779 / DSM 785 / 114-95)</name>
    <dbReference type="NCBI Taxonomy" id="316274"/>
    <lineage>
        <taxon>Bacteria</taxon>
        <taxon>Bacillati</taxon>
        <taxon>Chloroflexota</taxon>
        <taxon>Chloroflexia</taxon>
        <taxon>Herpetosiphonales</taxon>
        <taxon>Herpetosiphonaceae</taxon>
        <taxon>Herpetosiphon</taxon>
    </lineage>
</organism>
<dbReference type="EMBL" id="CP000875">
    <property type="protein sequence ID" value="ABX05077.1"/>
    <property type="molecule type" value="Genomic_DNA"/>
</dbReference>
<dbReference type="InterPro" id="IPR013024">
    <property type="entry name" value="GGCT-like"/>
</dbReference>
<proteinExistence type="predicted"/>
<dbReference type="SUPFAM" id="SSF110857">
    <property type="entry name" value="Gamma-glutamyl cyclotransferase-like"/>
    <property type="match status" value="1"/>
</dbReference>
<sequence length="148" mass="17150">MSDQPAYDTPLPLFVYGTLRTGEYNWQIYLAGKTLSETPAIAHQHQLYANRYPYMIVGEGSVVGTLVEIKPELYQAVMQEIDELEQFRPAGNSWYLRVVRDVQVGERQVLAWMYYAGERVTQHLTDDHHIAHGDWVRWNAEQANHSLE</sequence>
<feature type="domain" description="Gamma-glutamylcyclotransferase AIG2-like" evidence="1">
    <location>
        <begin position="13"/>
        <end position="136"/>
    </location>
</feature>
<gene>
    <name evidence="2" type="ordered locus">Haur_2437</name>
</gene>
<keyword evidence="3" id="KW-1185">Reference proteome</keyword>
<dbReference type="HOGENOM" id="CLU_083466_2_0_0"/>
<dbReference type="KEGG" id="hau:Haur_2437"/>
<evidence type="ECO:0000259" key="1">
    <source>
        <dbReference type="Pfam" id="PF06094"/>
    </source>
</evidence>